<keyword evidence="3" id="KW-1185">Reference proteome</keyword>
<evidence type="ECO:0000313" key="2">
    <source>
        <dbReference type="EMBL" id="TKR62031.1"/>
    </source>
</evidence>
<sequence>MIRSYSLIVLIYLVSAAYLSYSRMKAGALTNFTKERVILWSLGARFGIDISFVLTYYMLGASKTLLALLSLRLLSKQPTVPCCALYGFKYRTLRREVMSLIWKPTAVDVKFLNFNAHLIMLAHLPFDIIYDFWNKEAEENSNPYIFQVQGIWKDLFVETYARKKLKTSLNNHKFKNVPDTRNVDSKNLFGSLHLEQMYRWANAKKRVEFFGNMPQYFTDITFEYASSAVAEVRCEPAASHLEDFLFHQLRSPQLRNLKLVLFQDLNLGPALTDFCVSENFQALEWEFPFSSALIADVYKNWMQRKLGPNQPRRKIKVLISNHEMLSLVFKLSLHKHSGPTKKNEMKTEYWKRDVSMSNPDYVVDIGILRDTFRTSRGIEVFLFLEKRNDKRFLERLFDNSKYEKCFTRCKASRKVHVCHNLEARLGLYLESSRSNGFIKPRNELKQPVPLVSLGGDCMK</sequence>
<organism evidence="2 3">
    <name type="scientific">Steinernema carpocapsae</name>
    <name type="common">Entomopathogenic nematode</name>
    <dbReference type="NCBI Taxonomy" id="34508"/>
    <lineage>
        <taxon>Eukaryota</taxon>
        <taxon>Metazoa</taxon>
        <taxon>Ecdysozoa</taxon>
        <taxon>Nematoda</taxon>
        <taxon>Chromadorea</taxon>
        <taxon>Rhabditida</taxon>
        <taxon>Tylenchina</taxon>
        <taxon>Panagrolaimomorpha</taxon>
        <taxon>Strongyloidoidea</taxon>
        <taxon>Steinernematidae</taxon>
        <taxon>Steinernema</taxon>
    </lineage>
</organism>
<comment type="caution">
    <text evidence="2">The sequence shown here is derived from an EMBL/GenBank/DDBJ whole genome shotgun (WGS) entry which is preliminary data.</text>
</comment>
<dbReference type="EMBL" id="AZBU02000010">
    <property type="protein sequence ID" value="TKR62031.1"/>
    <property type="molecule type" value="Genomic_DNA"/>
</dbReference>
<reference evidence="2 3" key="1">
    <citation type="journal article" date="2015" name="Genome Biol.">
        <title>Comparative genomics of Steinernema reveals deeply conserved gene regulatory networks.</title>
        <authorList>
            <person name="Dillman A.R."/>
            <person name="Macchietto M."/>
            <person name="Porter C.F."/>
            <person name="Rogers A."/>
            <person name="Williams B."/>
            <person name="Antoshechkin I."/>
            <person name="Lee M.M."/>
            <person name="Goodwin Z."/>
            <person name="Lu X."/>
            <person name="Lewis E.E."/>
            <person name="Goodrich-Blair H."/>
            <person name="Stock S.P."/>
            <person name="Adams B.J."/>
            <person name="Sternberg P.W."/>
            <person name="Mortazavi A."/>
        </authorList>
    </citation>
    <scope>NUCLEOTIDE SEQUENCE [LARGE SCALE GENOMIC DNA]</scope>
    <source>
        <strain evidence="2 3">ALL</strain>
    </source>
</reference>
<reference evidence="2 3" key="2">
    <citation type="journal article" date="2019" name="G3 (Bethesda)">
        <title>Hybrid Assembly of the Genome of the Entomopathogenic Nematode Steinernema carpocapsae Identifies the X-Chromosome.</title>
        <authorList>
            <person name="Serra L."/>
            <person name="Macchietto M."/>
            <person name="Macias-Munoz A."/>
            <person name="McGill C.J."/>
            <person name="Rodriguez I.M."/>
            <person name="Rodriguez B."/>
            <person name="Murad R."/>
            <person name="Mortazavi A."/>
        </authorList>
    </citation>
    <scope>NUCLEOTIDE SEQUENCE [LARGE SCALE GENOMIC DNA]</scope>
    <source>
        <strain evidence="2 3">ALL</strain>
    </source>
</reference>
<evidence type="ECO:0000313" key="3">
    <source>
        <dbReference type="Proteomes" id="UP000298663"/>
    </source>
</evidence>
<keyword evidence="1" id="KW-0472">Membrane</keyword>
<keyword evidence="1" id="KW-1133">Transmembrane helix</keyword>
<dbReference type="AlphaFoldDB" id="A0A4U5M069"/>
<dbReference type="Proteomes" id="UP000298663">
    <property type="component" value="Unassembled WGS sequence"/>
</dbReference>
<evidence type="ECO:0000256" key="1">
    <source>
        <dbReference type="SAM" id="Phobius"/>
    </source>
</evidence>
<name>A0A4U5M069_STECR</name>
<proteinExistence type="predicted"/>
<accession>A0A4U5M069</accession>
<feature type="transmembrane region" description="Helical" evidence="1">
    <location>
        <begin position="38"/>
        <end position="59"/>
    </location>
</feature>
<gene>
    <name evidence="2" type="ORF">L596_026044</name>
</gene>
<keyword evidence="1" id="KW-0812">Transmembrane</keyword>
<protein>
    <submittedName>
        <fullName evidence="2">Uncharacterized protein</fullName>
    </submittedName>
</protein>